<evidence type="ECO:0000256" key="5">
    <source>
        <dbReference type="ARBA" id="ARBA00022825"/>
    </source>
</evidence>
<evidence type="ECO:0000256" key="6">
    <source>
        <dbReference type="RuleBase" id="RU003567"/>
    </source>
</evidence>
<name>A0ABW8SMW2_9CLOT</name>
<dbReference type="PANTHER" id="PTHR10381:SF70">
    <property type="entry name" value="ATP-DEPENDENT CLP PROTEASE PROTEOLYTIC SUBUNIT"/>
    <property type="match status" value="1"/>
</dbReference>
<dbReference type="InterPro" id="IPR029045">
    <property type="entry name" value="ClpP/crotonase-like_dom_sf"/>
</dbReference>
<dbReference type="EMBL" id="JBJHZX010000024">
    <property type="protein sequence ID" value="MFL0196998.1"/>
    <property type="molecule type" value="Genomic_DNA"/>
</dbReference>
<keyword evidence="3 7" id="KW-0645">Protease</keyword>
<sequence>MPKPIFLIKQAAEPNTLELYIYDYVQSDGVDWWTGETIPSETSANYIKEQLEQAQNITQINIYINSYGGEVKEGLAIYNQLKRHPAQKTVYVDGFACSIASVIAMAADKVVMGPNTLMMIHHASMGAFGNAEQLRKAANDVEVIDKASCSSYLEKAGDKLDEVTLNQLLDAQSWLTAEQCLQYGLADEIAGREDKNIAAAQQRFEQSIKEQIMQMQSRIKVPEQFEKQKTNAEKMMAIFKKKMEGNE</sequence>
<keyword evidence="8" id="KW-1185">Reference proteome</keyword>
<comment type="similarity">
    <text evidence="1 6">Belongs to the peptidase S14 family.</text>
</comment>
<proteinExistence type="inferred from homology"/>
<evidence type="ECO:0000256" key="4">
    <source>
        <dbReference type="ARBA" id="ARBA00022801"/>
    </source>
</evidence>
<dbReference type="InterPro" id="IPR001907">
    <property type="entry name" value="ClpP"/>
</dbReference>
<dbReference type="InterPro" id="IPR023562">
    <property type="entry name" value="ClpP/TepA"/>
</dbReference>
<dbReference type="PANTHER" id="PTHR10381">
    <property type="entry name" value="ATP-DEPENDENT CLP PROTEASE PROTEOLYTIC SUBUNIT"/>
    <property type="match status" value="1"/>
</dbReference>
<accession>A0ABW8SMW2</accession>
<evidence type="ECO:0000313" key="7">
    <source>
        <dbReference type="EMBL" id="MFL0196998.1"/>
    </source>
</evidence>
<dbReference type="Gene3D" id="3.90.226.10">
    <property type="entry name" value="2-enoyl-CoA Hydratase, Chain A, domain 1"/>
    <property type="match status" value="1"/>
</dbReference>
<dbReference type="SUPFAM" id="SSF52096">
    <property type="entry name" value="ClpP/crotonase"/>
    <property type="match status" value="1"/>
</dbReference>
<dbReference type="CDD" id="cd07016">
    <property type="entry name" value="S14_ClpP_1"/>
    <property type="match status" value="1"/>
</dbReference>
<dbReference type="RefSeq" id="WP_406793103.1">
    <property type="nucleotide sequence ID" value="NZ_JBJHZX010000024.1"/>
</dbReference>
<evidence type="ECO:0000256" key="3">
    <source>
        <dbReference type="ARBA" id="ARBA00022670"/>
    </source>
</evidence>
<dbReference type="Pfam" id="PF00574">
    <property type="entry name" value="CLP_protease"/>
    <property type="match status" value="1"/>
</dbReference>
<evidence type="ECO:0000256" key="1">
    <source>
        <dbReference type="ARBA" id="ARBA00007039"/>
    </source>
</evidence>
<keyword evidence="2" id="KW-0963">Cytoplasm</keyword>
<gene>
    <name evidence="7" type="ORF">ACJDU8_15735</name>
</gene>
<keyword evidence="5" id="KW-0720">Serine protease</keyword>
<evidence type="ECO:0000313" key="8">
    <source>
        <dbReference type="Proteomes" id="UP001623660"/>
    </source>
</evidence>
<dbReference type="GO" id="GO:0006508">
    <property type="term" value="P:proteolysis"/>
    <property type="evidence" value="ECO:0007669"/>
    <property type="project" value="UniProtKB-KW"/>
</dbReference>
<dbReference type="NCBIfam" id="NF045542">
    <property type="entry name" value="Clp_rel_HeadMat"/>
    <property type="match status" value="1"/>
</dbReference>
<protein>
    <recommendedName>
        <fullName evidence="6">ATP-dependent Clp protease proteolytic subunit</fullName>
    </recommendedName>
</protein>
<dbReference type="Proteomes" id="UP001623660">
    <property type="component" value="Unassembled WGS sequence"/>
</dbReference>
<evidence type="ECO:0000256" key="2">
    <source>
        <dbReference type="ARBA" id="ARBA00022490"/>
    </source>
</evidence>
<reference evidence="7 8" key="1">
    <citation type="submission" date="2024-11" db="EMBL/GenBank/DDBJ databases">
        <authorList>
            <person name="Heng Y.C."/>
            <person name="Lim A.C.H."/>
            <person name="Lee J.K.Y."/>
            <person name="Kittelmann S."/>
        </authorList>
    </citation>
    <scope>NUCLEOTIDE SEQUENCE [LARGE SCALE GENOMIC DNA]</scope>
    <source>
        <strain evidence="7 8">WILCCON 0269</strain>
    </source>
</reference>
<comment type="caution">
    <text evidence="7">The sequence shown here is derived from an EMBL/GenBank/DDBJ whole genome shotgun (WGS) entry which is preliminary data.</text>
</comment>
<keyword evidence="4 7" id="KW-0378">Hydrolase</keyword>
<dbReference type="PRINTS" id="PR00127">
    <property type="entry name" value="CLPPROTEASEP"/>
</dbReference>
<organism evidence="7 8">
    <name type="scientific">Candidatus Clostridium eludens</name>
    <dbReference type="NCBI Taxonomy" id="3381663"/>
    <lineage>
        <taxon>Bacteria</taxon>
        <taxon>Bacillati</taxon>
        <taxon>Bacillota</taxon>
        <taxon>Clostridia</taxon>
        <taxon>Eubacteriales</taxon>
        <taxon>Clostridiaceae</taxon>
        <taxon>Clostridium</taxon>
    </lineage>
</organism>
<dbReference type="GO" id="GO:0008233">
    <property type="term" value="F:peptidase activity"/>
    <property type="evidence" value="ECO:0007669"/>
    <property type="project" value="UniProtKB-KW"/>
</dbReference>